<keyword evidence="5" id="KW-1185">Reference proteome</keyword>
<sequence length="99" mass="10856">APQRLLARGHKVRRLAVMGLGHAVQGSVRLSLLPQSAHPQVVHWLLHQVRVERSSQWTDSSVAGERSRGGTPCQSRQARAHTQQAKGFIKLALETGARP</sequence>
<dbReference type="EMBL" id="BTRK01000006">
    <property type="protein sequence ID" value="GMR58129.1"/>
    <property type="molecule type" value="Genomic_DNA"/>
</dbReference>
<feature type="region of interest" description="Disordered" evidence="1">
    <location>
        <begin position="55"/>
        <end position="85"/>
    </location>
</feature>
<name>A0AAN5CJ96_9BILA</name>
<reference evidence="5" key="1">
    <citation type="submission" date="2022-10" db="EMBL/GenBank/DDBJ databases">
        <title>Genome assembly of Pristionchus species.</title>
        <authorList>
            <person name="Yoshida K."/>
            <person name="Sommer R.J."/>
        </authorList>
    </citation>
    <scope>NUCLEOTIDE SEQUENCE [LARGE SCALE GENOMIC DNA]</scope>
    <source>
        <strain evidence="5">RS5460</strain>
    </source>
</reference>
<dbReference type="EMBL" id="BTRK01000001">
    <property type="protein sequence ID" value="GMR32933.1"/>
    <property type="molecule type" value="Genomic_DNA"/>
</dbReference>
<evidence type="ECO:0000313" key="4">
    <source>
        <dbReference type="EMBL" id="GMR58129.1"/>
    </source>
</evidence>
<protein>
    <submittedName>
        <fullName evidence="3">Uncharacterized protein</fullName>
    </submittedName>
</protein>
<evidence type="ECO:0000256" key="1">
    <source>
        <dbReference type="SAM" id="MobiDB-lite"/>
    </source>
</evidence>
<dbReference type="AlphaFoldDB" id="A0AAN5CJ96"/>
<gene>
    <name evidence="2" type="ORF">PMAYCL1PPCAC_03128</name>
    <name evidence="3" type="ORF">PMAYCL1PPCAC_15650</name>
    <name evidence="4" type="ORF">PMAYCL1PPCAC_28324</name>
</gene>
<comment type="caution">
    <text evidence="3">The sequence shown here is derived from an EMBL/GenBank/DDBJ whole genome shotgun (WGS) entry which is preliminary data.</text>
</comment>
<accession>A0AAN5CJ96</accession>
<evidence type="ECO:0000313" key="5">
    <source>
        <dbReference type="Proteomes" id="UP001328107"/>
    </source>
</evidence>
<dbReference type="EMBL" id="BTRK01000004">
    <property type="protein sequence ID" value="GMR45455.1"/>
    <property type="molecule type" value="Genomic_DNA"/>
</dbReference>
<feature type="compositionally biased region" description="Polar residues" evidence="1">
    <location>
        <begin position="72"/>
        <end position="85"/>
    </location>
</feature>
<feature type="non-terminal residue" evidence="3">
    <location>
        <position position="1"/>
    </location>
</feature>
<organism evidence="3 5">
    <name type="scientific">Pristionchus mayeri</name>
    <dbReference type="NCBI Taxonomy" id="1317129"/>
    <lineage>
        <taxon>Eukaryota</taxon>
        <taxon>Metazoa</taxon>
        <taxon>Ecdysozoa</taxon>
        <taxon>Nematoda</taxon>
        <taxon>Chromadorea</taxon>
        <taxon>Rhabditida</taxon>
        <taxon>Rhabditina</taxon>
        <taxon>Diplogasteromorpha</taxon>
        <taxon>Diplogasteroidea</taxon>
        <taxon>Neodiplogasteridae</taxon>
        <taxon>Pristionchus</taxon>
    </lineage>
</organism>
<reference evidence="3" key="2">
    <citation type="submission" date="2023-06" db="EMBL/GenBank/DDBJ databases">
        <title>Genome assembly of Pristionchus species.</title>
        <authorList>
            <person name="Yoshida K."/>
            <person name="Sommer R.J."/>
        </authorList>
    </citation>
    <scope>NUCLEOTIDE SEQUENCE</scope>
    <source>
        <strain evidence="3 5">RS5460</strain>
    </source>
</reference>
<dbReference type="Proteomes" id="UP001328107">
    <property type="component" value="Unassembled WGS sequence"/>
</dbReference>
<proteinExistence type="predicted"/>
<evidence type="ECO:0000313" key="3">
    <source>
        <dbReference type="EMBL" id="GMR45455.1"/>
    </source>
</evidence>
<evidence type="ECO:0000313" key="2">
    <source>
        <dbReference type="EMBL" id="GMR32933.1"/>
    </source>
</evidence>